<name>A0ABD4E3H1_9BURK</name>
<organism evidence="2 3">
    <name type="scientific">Burkholderia ubonensis</name>
    <dbReference type="NCBI Taxonomy" id="101571"/>
    <lineage>
        <taxon>Bacteria</taxon>
        <taxon>Pseudomonadati</taxon>
        <taxon>Pseudomonadota</taxon>
        <taxon>Betaproteobacteria</taxon>
        <taxon>Burkholderiales</taxon>
        <taxon>Burkholderiaceae</taxon>
        <taxon>Burkholderia</taxon>
        <taxon>Burkholderia cepacia complex</taxon>
    </lineage>
</organism>
<evidence type="ECO:0000313" key="3">
    <source>
        <dbReference type="Proteomes" id="UP000057910"/>
    </source>
</evidence>
<dbReference type="AlphaFoldDB" id="A0ABD4E3H1"/>
<dbReference type="CDD" id="cd00093">
    <property type="entry name" value="HTH_XRE"/>
    <property type="match status" value="1"/>
</dbReference>
<evidence type="ECO:0000313" key="2">
    <source>
        <dbReference type="EMBL" id="KVN83449.1"/>
    </source>
</evidence>
<dbReference type="SUPFAM" id="SSF47413">
    <property type="entry name" value="lambda repressor-like DNA-binding domains"/>
    <property type="match status" value="1"/>
</dbReference>
<gene>
    <name evidence="2" type="ORF">WJ68_16175</name>
</gene>
<dbReference type="Gene3D" id="1.10.260.40">
    <property type="entry name" value="lambda repressor-like DNA-binding domains"/>
    <property type="match status" value="1"/>
</dbReference>
<feature type="domain" description="HTH cro/C1-type" evidence="1">
    <location>
        <begin position="30"/>
        <end position="58"/>
    </location>
</feature>
<dbReference type="InterPro" id="IPR001387">
    <property type="entry name" value="Cro/C1-type_HTH"/>
</dbReference>
<reference evidence="2 3" key="1">
    <citation type="submission" date="2015-11" db="EMBL/GenBank/DDBJ databases">
        <title>Expanding the genomic diversity of Burkholderia species for the development of highly accurate diagnostics.</title>
        <authorList>
            <person name="Sahl J."/>
            <person name="Keim P."/>
            <person name="Wagner D."/>
        </authorList>
    </citation>
    <scope>NUCLEOTIDE SEQUENCE [LARGE SCALE GENOMIC DNA]</scope>
    <source>
        <strain evidence="2 3">MSMB1585WGS</strain>
    </source>
</reference>
<dbReference type="PROSITE" id="PS50943">
    <property type="entry name" value="HTH_CROC1"/>
    <property type="match status" value="1"/>
</dbReference>
<dbReference type="Pfam" id="PF01381">
    <property type="entry name" value="HTH_3"/>
    <property type="match status" value="1"/>
</dbReference>
<evidence type="ECO:0000259" key="1">
    <source>
        <dbReference type="PROSITE" id="PS50943"/>
    </source>
</evidence>
<protein>
    <recommendedName>
        <fullName evidence="1">HTH cro/C1-type domain-containing protein</fullName>
    </recommendedName>
</protein>
<dbReference type="Proteomes" id="UP000057910">
    <property type="component" value="Unassembled WGS sequence"/>
</dbReference>
<accession>A0ABD4E3H1</accession>
<dbReference type="InterPro" id="IPR010982">
    <property type="entry name" value="Lambda_DNA-bd_dom_sf"/>
</dbReference>
<proteinExistence type="predicted"/>
<comment type="caution">
    <text evidence="2">The sequence shown here is derived from an EMBL/GenBank/DDBJ whole genome shotgun (WGS) entry which is preliminary data.</text>
</comment>
<dbReference type="EMBL" id="LPAD01000071">
    <property type="protein sequence ID" value="KVN83449.1"/>
    <property type="molecule type" value="Genomic_DNA"/>
</dbReference>
<sequence>MFMNLAASINTVIRFGRMKPAQFSQALATLGWSQAEFARRTGVTDVTVSRWANGRTIPPWVPEYLRVLLLAKEMLG</sequence>